<evidence type="ECO:0000313" key="3">
    <source>
        <dbReference type="EMBL" id="CEK68931.1"/>
    </source>
</evidence>
<dbReference type="EMBL" id="HACG01022066">
    <property type="protein sequence ID" value="CEK68931.1"/>
    <property type="molecule type" value="Transcribed_RNA"/>
</dbReference>
<proteinExistence type="predicted"/>
<keyword evidence="1" id="KW-0812">Transmembrane</keyword>
<name>A0A0B6ZM50_9EUPU</name>
<feature type="signal peptide" evidence="2">
    <location>
        <begin position="1"/>
        <end position="20"/>
    </location>
</feature>
<evidence type="ECO:0008006" key="4">
    <source>
        <dbReference type="Google" id="ProtNLM"/>
    </source>
</evidence>
<dbReference type="AlphaFoldDB" id="A0A0B6ZM50"/>
<organism evidence="3">
    <name type="scientific">Arion vulgaris</name>
    <dbReference type="NCBI Taxonomy" id="1028688"/>
    <lineage>
        <taxon>Eukaryota</taxon>
        <taxon>Metazoa</taxon>
        <taxon>Spiralia</taxon>
        <taxon>Lophotrochozoa</taxon>
        <taxon>Mollusca</taxon>
        <taxon>Gastropoda</taxon>
        <taxon>Heterobranchia</taxon>
        <taxon>Euthyneura</taxon>
        <taxon>Panpulmonata</taxon>
        <taxon>Eupulmonata</taxon>
        <taxon>Stylommatophora</taxon>
        <taxon>Helicina</taxon>
        <taxon>Arionoidea</taxon>
        <taxon>Arionidae</taxon>
        <taxon>Arion</taxon>
    </lineage>
</organism>
<protein>
    <recommendedName>
        <fullName evidence="4">CX domain-containing protein</fullName>
    </recommendedName>
</protein>
<keyword evidence="2" id="KW-0732">Signal</keyword>
<keyword evidence="1" id="KW-1133">Transmembrane helix</keyword>
<sequence length="182" mass="19882">MAKLLISFIFVLLHGVSVTGDFCTYKVYPYTYNSYKYCSTGCCYTYTDPCCIQLVTETAAFIVPMVLGSVFLVVCAIVVIIIRRRRRLQTTIQYGTTVATPQVVTTTTAGNYYQGGYNNPQFPPGNAYSGQPPNGQMIQTYPAQTGMYQANPSNQGPQMYAGAPPMYTAGAPIDPATSQSKH</sequence>
<gene>
    <name evidence="3" type="primary">ORF68305</name>
</gene>
<reference evidence="3" key="1">
    <citation type="submission" date="2014-12" db="EMBL/GenBank/DDBJ databases">
        <title>Insight into the proteome of Arion vulgaris.</title>
        <authorList>
            <person name="Aradska J."/>
            <person name="Bulat T."/>
            <person name="Smidak R."/>
            <person name="Sarate P."/>
            <person name="Gangsoo J."/>
            <person name="Sialana F."/>
            <person name="Bilban M."/>
            <person name="Lubec G."/>
        </authorList>
    </citation>
    <scope>NUCLEOTIDE SEQUENCE</scope>
    <source>
        <tissue evidence="3">Skin</tissue>
    </source>
</reference>
<feature type="chain" id="PRO_5002112332" description="CX domain-containing protein" evidence="2">
    <location>
        <begin position="21"/>
        <end position="182"/>
    </location>
</feature>
<accession>A0A0B6ZM50</accession>
<evidence type="ECO:0000256" key="2">
    <source>
        <dbReference type="SAM" id="SignalP"/>
    </source>
</evidence>
<keyword evidence="1" id="KW-0472">Membrane</keyword>
<feature type="transmembrane region" description="Helical" evidence="1">
    <location>
        <begin position="61"/>
        <end position="82"/>
    </location>
</feature>
<evidence type="ECO:0000256" key="1">
    <source>
        <dbReference type="SAM" id="Phobius"/>
    </source>
</evidence>